<keyword evidence="4" id="KW-0378">Hydrolase</keyword>
<accession>C5L6V3</accession>
<dbReference type="AlphaFoldDB" id="C5L6V3"/>
<sequence length="169" mass="19154">MGTNCIVADRNCEEICSPEAVVRLLDKMYELLEMEAPTALISVTVPADGRLVVVGDTHGQLEDVLWMLFKHGVPNKNNVYLFNGDIADRGGHALEIFILLFLFKLLCPQSVYILRGNHEDDYCNLNYGFLAELRHKFGQVEGGRMHRDFLRVQARWEAFARICIVSGLL</sequence>
<evidence type="ECO:0000256" key="4">
    <source>
        <dbReference type="RuleBase" id="RU004273"/>
    </source>
</evidence>
<evidence type="ECO:0000313" key="7">
    <source>
        <dbReference type="Proteomes" id="UP000007800"/>
    </source>
</evidence>
<dbReference type="InterPro" id="IPR029052">
    <property type="entry name" value="Metallo-depent_PP-like"/>
</dbReference>
<dbReference type="SUPFAM" id="SSF56300">
    <property type="entry name" value="Metallo-dependent phosphatases"/>
    <property type="match status" value="1"/>
</dbReference>
<dbReference type="SMART" id="SM00156">
    <property type="entry name" value="PP2Ac"/>
    <property type="match status" value="1"/>
</dbReference>
<evidence type="ECO:0000256" key="3">
    <source>
        <dbReference type="ARBA" id="ARBA00023211"/>
    </source>
</evidence>
<dbReference type="OrthoDB" id="418421at2759"/>
<dbReference type="RefSeq" id="XP_002775724.1">
    <property type="nucleotide sequence ID" value="XM_002775678.1"/>
</dbReference>
<dbReference type="Pfam" id="PF00149">
    <property type="entry name" value="Metallophos"/>
    <property type="match status" value="1"/>
</dbReference>
<feature type="non-terminal residue" evidence="6">
    <location>
        <position position="169"/>
    </location>
</feature>
<dbReference type="PROSITE" id="PS00125">
    <property type="entry name" value="SER_THR_PHOSPHATASE"/>
    <property type="match status" value="1"/>
</dbReference>
<dbReference type="PANTHER" id="PTHR45668">
    <property type="entry name" value="SERINE/THREONINE-PROTEIN PHOSPHATASE 5-RELATED"/>
    <property type="match status" value="1"/>
</dbReference>
<name>C5L6V3_PERM5</name>
<comment type="similarity">
    <text evidence="4">Belongs to the PPP phosphatase family.</text>
</comment>
<dbReference type="InterPro" id="IPR006186">
    <property type="entry name" value="Ser/Thr-sp_prot-phosphatase"/>
</dbReference>
<dbReference type="PRINTS" id="PR00114">
    <property type="entry name" value="STPHPHTASE"/>
</dbReference>
<dbReference type="Gene3D" id="3.60.21.10">
    <property type="match status" value="1"/>
</dbReference>
<protein>
    <recommendedName>
        <fullName evidence="4">Serine/threonine-protein phosphatase</fullName>
        <ecNumber evidence="4">3.1.3.16</ecNumber>
    </recommendedName>
</protein>
<keyword evidence="7" id="KW-1185">Reference proteome</keyword>
<feature type="domain" description="Serine/threonine specific protein phosphatases" evidence="5">
    <location>
        <begin position="114"/>
        <end position="119"/>
    </location>
</feature>
<dbReference type="PANTHER" id="PTHR45668:SF5">
    <property type="entry name" value="SERINE_THREONINE-PROTEIN PHOSPHATASE 5"/>
    <property type="match status" value="1"/>
</dbReference>
<dbReference type="Proteomes" id="UP000007800">
    <property type="component" value="Unassembled WGS sequence"/>
</dbReference>
<dbReference type="EMBL" id="GG679892">
    <property type="protein sequence ID" value="EER07540.1"/>
    <property type="molecule type" value="Genomic_DNA"/>
</dbReference>
<evidence type="ECO:0000313" key="6">
    <source>
        <dbReference type="EMBL" id="EER07540.1"/>
    </source>
</evidence>
<dbReference type="GO" id="GO:0004722">
    <property type="term" value="F:protein serine/threonine phosphatase activity"/>
    <property type="evidence" value="ECO:0007669"/>
    <property type="project" value="UniProtKB-EC"/>
</dbReference>
<evidence type="ECO:0000256" key="2">
    <source>
        <dbReference type="ARBA" id="ARBA00022723"/>
    </source>
</evidence>
<organism evidence="7">
    <name type="scientific">Perkinsus marinus (strain ATCC 50983 / TXsc)</name>
    <dbReference type="NCBI Taxonomy" id="423536"/>
    <lineage>
        <taxon>Eukaryota</taxon>
        <taxon>Sar</taxon>
        <taxon>Alveolata</taxon>
        <taxon>Perkinsozoa</taxon>
        <taxon>Perkinsea</taxon>
        <taxon>Perkinsida</taxon>
        <taxon>Perkinsidae</taxon>
        <taxon>Perkinsus</taxon>
    </lineage>
</organism>
<dbReference type="InterPro" id="IPR004843">
    <property type="entry name" value="Calcineurin-like_PHP"/>
</dbReference>
<evidence type="ECO:0000256" key="1">
    <source>
        <dbReference type="ARBA" id="ARBA00001936"/>
    </source>
</evidence>
<dbReference type="InterPro" id="IPR051134">
    <property type="entry name" value="PPP_phosphatase"/>
</dbReference>
<comment type="catalytic activity">
    <reaction evidence="4">
        <text>O-phospho-L-threonyl-[protein] + H2O = L-threonyl-[protein] + phosphate</text>
        <dbReference type="Rhea" id="RHEA:47004"/>
        <dbReference type="Rhea" id="RHEA-COMP:11060"/>
        <dbReference type="Rhea" id="RHEA-COMP:11605"/>
        <dbReference type="ChEBI" id="CHEBI:15377"/>
        <dbReference type="ChEBI" id="CHEBI:30013"/>
        <dbReference type="ChEBI" id="CHEBI:43474"/>
        <dbReference type="ChEBI" id="CHEBI:61977"/>
        <dbReference type="EC" id="3.1.3.16"/>
    </reaction>
</comment>
<evidence type="ECO:0000259" key="5">
    <source>
        <dbReference type="PROSITE" id="PS00125"/>
    </source>
</evidence>
<dbReference type="EC" id="3.1.3.16" evidence="4"/>
<keyword evidence="3" id="KW-0464">Manganese</keyword>
<reference evidence="6 7" key="1">
    <citation type="submission" date="2008-07" db="EMBL/GenBank/DDBJ databases">
        <authorList>
            <person name="El-Sayed N."/>
            <person name="Caler E."/>
            <person name="Inman J."/>
            <person name="Amedeo P."/>
            <person name="Hass B."/>
            <person name="Wortman J."/>
        </authorList>
    </citation>
    <scope>NUCLEOTIDE SEQUENCE [LARGE SCALE GENOMIC DNA]</scope>
    <source>
        <strain evidence="7">ATCC 50983 / TXsc</strain>
    </source>
</reference>
<dbReference type="GO" id="GO:0046872">
    <property type="term" value="F:metal ion binding"/>
    <property type="evidence" value="ECO:0007669"/>
    <property type="project" value="UniProtKB-KW"/>
</dbReference>
<keyword evidence="2" id="KW-0479">Metal-binding</keyword>
<dbReference type="InParanoid" id="C5L6V3"/>
<dbReference type="GeneID" id="9041756"/>
<proteinExistence type="inferred from homology"/>
<gene>
    <name evidence="6" type="ORF">Pmar_PMAR018659</name>
</gene>
<comment type="cofactor">
    <cofactor evidence="1">
        <name>Mn(2+)</name>
        <dbReference type="ChEBI" id="CHEBI:29035"/>
    </cofactor>
</comment>
<dbReference type="OMA" id="LVDGQXL"/>